<evidence type="ECO:0000256" key="5">
    <source>
        <dbReference type="ARBA" id="ARBA00022989"/>
    </source>
</evidence>
<dbReference type="EMBL" id="CP007145">
    <property type="protein sequence ID" value="AHJ99262.1"/>
    <property type="molecule type" value="Genomic_DNA"/>
</dbReference>
<feature type="transmembrane region" description="Helical" evidence="7">
    <location>
        <begin position="165"/>
        <end position="187"/>
    </location>
</feature>
<dbReference type="Proteomes" id="UP000019423">
    <property type="component" value="Chromosome"/>
</dbReference>
<keyword evidence="5 7" id="KW-1133">Transmembrane helix</keyword>
<sequence length="228" mass="25541">MLSLQAQPQPMEILKHLLDFILHLDKHLAEIIQDYGTWTYAILFLIIFVETGVVVLPFLPGDSLLFAAGALAHLPGSPLNIWVMMGLLIVAAVLGDTLNYHIGDYLGPRVFRENSRFLKREHLERTQAFYQKHGAKTIIMARFIPIIRTFAPFVAGVGTMSYSKFLSYNVVGAVLWVLLLTGAGYLFGQIPMVQKNFSLVVVAIIVLSVLPAVYEFIKERRTKSRPVA</sequence>
<keyword evidence="3 7" id="KW-1003">Cell membrane</keyword>
<evidence type="ECO:0000256" key="7">
    <source>
        <dbReference type="RuleBase" id="RU367016"/>
    </source>
</evidence>
<dbReference type="Pfam" id="PF09335">
    <property type="entry name" value="VTT_dom"/>
    <property type="match status" value="1"/>
</dbReference>
<dbReference type="InterPro" id="IPR032818">
    <property type="entry name" value="DedA-like"/>
</dbReference>
<evidence type="ECO:0000256" key="6">
    <source>
        <dbReference type="ARBA" id="ARBA00023136"/>
    </source>
</evidence>
<evidence type="ECO:0000256" key="3">
    <source>
        <dbReference type="ARBA" id="ARBA00022475"/>
    </source>
</evidence>
<keyword evidence="6 7" id="KW-0472">Membrane</keyword>
<dbReference type="STRING" id="1227739.Hsw_3667"/>
<feature type="transmembrane region" description="Helical" evidence="7">
    <location>
        <begin position="38"/>
        <end position="59"/>
    </location>
</feature>
<dbReference type="AlphaFoldDB" id="W8F5E6"/>
<reference evidence="9 10" key="1">
    <citation type="submission" date="2014-01" db="EMBL/GenBank/DDBJ databases">
        <title>Complete genome sequence of ionizing-radiation resistance bacterium Hymenobacter swuensis DY53.</title>
        <authorList>
            <person name="Jung J.-H."/>
            <person name="Jeong S.-W."/>
            <person name="Joe M.-H."/>
            <person name="Cho y.-j."/>
            <person name="Kim M.-K."/>
            <person name="Lim S.-Y."/>
        </authorList>
    </citation>
    <scope>NUCLEOTIDE SEQUENCE [LARGE SCALE GENOMIC DNA]</scope>
    <source>
        <strain evidence="9 10">DY53</strain>
    </source>
</reference>
<feature type="domain" description="VTT" evidence="8">
    <location>
        <begin position="59"/>
        <end position="185"/>
    </location>
</feature>
<keyword evidence="10" id="KW-1185">Reference proteome</keyword>
<dbReference type="PANTHER" id="PTHR30353">
    <property type="entry name" value="INNER MEMBRANE PROTEIN DEDA-RELATED"/>
    <property type="match status" value="1"/>
</dbReference>
<comment type="subcellular location">
    <subcellularLocation>
        <location evidence="1 7">Cell membrane</location>
        <topology evidence="1 7">Multi-pass membrane protein</topology>
    </subcellularLocation>
</comment>
<dbReference type="HOGENOM" id="CLU_044208_6_1_10"/>
<gene>
    <name evidence="9" type="ORF">Hsw_3667</name>
</gene>
<dbReference type="PATRIC" id="fig|1227739.3.peg.3824"/>
<protein>
    <submittedName>
        <fullName evidence="9">DedA family membrane protein</fullName>
    </submittedName>
</protein>
<dbReference type="NCBIfam" id="NF008102">
    <property type="entry name" value="PRK10847.1"/>
    <property type="match status" value="1"/>
</dbReference>
<feature type="transmembrane region" description="Helical" evidence="7">
    <location>
        <begin position="199"/>
        <end position="217"/>
    </location>
</feature>
<name>W8F5E6_9BACT</name>
<dbReference type="PANTHER" id="PTHR30353:SF0">
    <property type="entry name" value="TRANSMEMBRANE PROTEIN"/>
    <property type="match status" value="1"/>
</dbReference>
<evidence type="ECO:0000259" key="8">
    <source>
        <dbReference type="Pfam" id="PF09335"/>
    </source>
</evidence>
<evidence type="ECO:0000313" key="10">
    <source>
        <dbReference type="Proteomes" id="UP000019423"/>
    </source>
</evidence>
<feature type="transmembrane region" description="Helical" evidence="7">
    <location>
        <begin position="79"/>
        <end position="102"/>
    </location>
</feature>
<evidence type="ECO:0000313" key="9">
    <source>
        <dbReference type="EMBL" id="AHJ99262.1"/>
    </source>
</evidence>
<evidence type="ECO:0000256" key="4">
    <source>
        <dbReference type="ARBA" id="ARBA00022692"/>
    </source>
</evidence>
<dbReference type="KEGG" id="hsw:Hsw_3667"/>
<accession>W8F5E6</accession>
<dbReference type="InterPro" id="IPR058127">
    <property type="entry name" value="DedA"/>
</dbReference>
<evidence type="ECO:0000256" key="1">
    <source>
        <dbReference type="ARBA" id="ARBA00004651"/>
    </source>
</evidence>
<proteinExistence type="inferred from homology"/>
<dbReference type="InterPro" id="IPR032816">
    <property type="entry name" value="VTT_dom"/>
</dbReference>
<comment type="similarity">
    <text evidence="2 7">Belongs to the DedA family.</text>
</comment>
<dbReference type="GO" id="GO:0005886">
    <property type="term" value="C:plasma membrane"/>
    <property type="evidence" value="ECO:0007669"/>
    <property type="project" value="UniProtKB-SubCell"/>
</dbReference>
<organism evidence="9 10">
    <name type="scientific">Hymenobacter swuensis DY53</name>
    <dbReference type="NCBI Taxonomy" id="1227739"/>
    <lineage>
        <taxon>Bacteria</taxon>
        <taxon>Pseudomonadati</taxon>
        <taxon>Bacteroidota</taxon>
        <taxon>Cytophagia</taxon>
        <taxon>Cytophagales</taxon>
        <taxon>Hymenobacteraceae</taxon>
        <taxon>Hymenobacter</taxon>
    </lineage>
</organism>
<keyword evidence="4 7" id="KW-0812">Transmembrane</keyword>
<evidence type="ECO:0000256" key="2">
    <source>
        <dbReference type="ARBA" id="ARBA00010792"/>
    </source>
</evidence>
<dbReference type="eggNOG" id="COG0586">
    <property type="taxonomic scope" value="Bacteria"/>
</dbReference>